<dbReference type="Proteomes" id="UP000316093">
    <property type="component" value="Chromosome"/>
</dbReference>
<evidence type="ECO:0000256" key="1">
    <source>
        <dbReference type="ARBA" id="ARBA00006432"/>
    </source>
</evidence>
<evidence type="ECO:0000313" key="7">
    <source>
        <dbReference type="Proteomes" id="UP000316093"/>
    </source>
</evidence>
<sequence>MSADGNISIESGASTPTVNTVPLRPGDFATLAEALDYAAAGVTGANFYAGGKLVTALPYRTLRKQAMELAQKLATLGLPRGSRLAIVAETTPEFLRFFFASQYAGLVPVALPSAVNLGGHDAFVHKTRVMLEACGASIVVAAESFLGLLGESVQGLDVAMWGTPDAFDALASSTGELQPLTADEVAYLQFTSGSTGTPKAAMIPSHALMANLQGSIGPGLSLRDDDRFVSWLPFYHDMGLVGCLLTVMAAQRSIDYLDTREFAMRPRRWLELMSHSKATIAYSPPFGYDMCARRVKPADVASYDLSHWRVAGIGAEPILPSVPARFAEMLAPAGFDPLSLVPSYGMAEASLAVSFSPLRKGIVVEWIDSDELSENLLASPVAEGTGTGFVRCGGPLPGHELEIWNDAGEHLADQHVGRIMVRGPSVMSGYFQQAEITAKVLAADGWLDTGDIGYVVDGEVVVTGRHKDMIIVNGRNIWPQDIEHIVERQPELRSQDASAFSVPGPGGAEVAVVVVQCNTLDIEAREALVHRIRRELLEELGISCLIELVPRHTLPRTSSGKLSRSATRRGYLERRAQEQVPEALAS</sequence>
<dbReference type="KEGG" id="lpy:FIV34_09490"/>
<keyword evidence="2 6" id="KW-0436">Ligase</keyword>
<evidence type="ECO:0000256" key="2">
    <source>
        <dbReference type="ARBA" id="ARBA00022598"/>
    </source>
</evidence>
<dbReference type="InterPro" id="IPR045851">
    <property type="entry name" value="AMP-bd_C_sf"/>
</dbReference>
<dbReference type="SUPFAM" id="SSF56801">
    <property type="entry name" value="Acetyl-CoA synthetase-like"/>
    <property type="match status" value="1"/>
</dbReference>
<dbReference type="GO" id="GO:0016874">
    <property type="term" value="F:ligase activity"/>
    <property type="evidence" value="ECO:0007669"/>
    <property type="project" value="UniProtKB-KW"/>
</dbReference>
<evidence type="ECO:0000313" key="6">
    <source>
        <dbReference type="EMBL" id="QDE39420.1"/>
    </source>
</evidence>
<dbReference type="InterPro" id="IPR000873">
    <property type="entry name" value="AMP-dep_synth/lig_dom"/>
</dbReference>
<dbReference type="PANTHER" id="PTHR22754:SF32">
    <property type="entry name" value="DISCO-INTERACTING PROTEIN 2"/>
    <property type="match status" value="1"/>
</dbReference>
<evidence type="ECO:0000259" key="5">
    <source>
        <dbReference type="Pfam" id="PF14535"/>
    </source>
</evidence>
<dbReference type="GO" id="GO:0070566">
    <property type="term" value="F:adenylyltransferase activity"/>
    <property type="evidence" value="ECO:0007669"/>
    <property type="project" value="TreeGrafter"/>
</dbReference>
<comment type="similarity">
    <text evidence="1">Belongs to the ATP-dependent AMP-binding enzyme family.</text>
</comment>
<name>A0A4Y5Z258_9GAMM</name>
<dbReference type="InterPro" id="IPR040097">
    <property type="entry name" value="FAAL/FAAC"/>
</dbReference>
<feature type="domain" description="AMP-dependent ligase C-terminal" evidence="5">
    <location>
        <begin position="474"/>
        <end position="564"/>
    </location>
</feature>
<dbReference type="Pfam" id="PF14535">
    <property type="entry name" value="AMP-binding_C_2"/>
    <property type="match status" value="1"/>
</dbReference>
<dbReference type="NCBIfam" id="NF006624">
    <property type="entry name" value="PRK09192.1"/>
    <property type="match status" value="1"/>
</dbReference>
<dbReference type="PANTHER" id="PTHR22754">
    <property type="entry name" value="DISCO-INTERACTING PROTEIN 2 DIP2 -RELATED"/>
    <property type="match status" value="1"/>
</dbReference>
<gene>
    <name evidence="6" type="ORF">FIV34_09490</name>
</gene>
<dbReference type="GO" id="GO:0006633">
    <property type="term" value="P:fatty acid biosynthetic process"/>
    <property type="evidence" value="ECO:0007669"/>
    <property type="project" value="TreeGrafter"/>
</dbReference>
<feature type="region of interest" description="Disordered" evidence="3">
    <location>
        <begin position="555"/>
        <end position="586"/>
    </location>
</feature>
<keyword evidence="7" id="KW-1185">Reference proteome</keyword>
<dbReference type="EMBL" id="CP041046">
    <property type="protein sequence ID" value="QDE39420.1"/>
    <property type="molecule type" value="Genomic_DNA"/>
</dbReference>
<dbReference type="CDD" id="cd05931">
    <property type="entry name" value="FAAL"/>
    <property type="match status" value="1"/>
</dbReference>
<dbReference type="OrthoDB" id="9757559at2"/>
<dbReference type="Pfam" id="PF00501">
    <property type="entry name" value="AMP-binding"/>
    <property type="match status" value="1"/>
</dbReference>
<evidence type="ECO:0000256" key="3">
    <source>
        <dbReference type="SAM" id="MobiDB-lite"/>
    </source>
</evidence>
<reference evidence="6 7" key="1">
    <citation type="submission" date="2019-06" db="EMBL/GenBank/DDBJ databases">
        <title>A complete genome sequence for Luteibacter pinisoli MAH-14.</title>
        <authorList>
            <person name="Baltrus D.A."/>
        </authorList>
    </citation>
    <scope>NUCLEOTIDE SEQUENCE [LARGE SCALE GENOMIC DNA]</scope>
    <source>
        <strain evidence="6 7">MAH-14</strain>
    </source>
</reference>
<dbReference type="PROSITE" id="PS00455">
    <property type="entry name" value="AMP_BINDING"/>
    <property type="match status" value="1"/>
</dbReference>
<feature type="compositionally biased region" description="Polar residues" evidence="3">
    <location>
        <begin position="555"/>
        <end position="565"/>
    </location>
</feature>
<proteinExistence type="inferred from homology"/>
<dbReference type="GO" id="GO:0005886">
    <property type="term" value="C:plasma membrane"/>
    <property type="evidence" value="ECO:0007669"/>
    <property type="project" value="TreeGrafter"/>
</dbReference>
<dbReference type="InterPro" id="IPR042099">
    <property type="entry name" value="ANL_N_sf"/>
</dbReference>
<accession>A0A4Y5Z258</accession>
<dbReference type="AlphaFoldDB" id="A0A4Y5Z258"/>
<dbReference type="InterPro" id="IPR020845">
    <property type="entry name" value="AMP-binding_CS"/>
</dbReference>
<protein>
    <submittedName>
        <fullName evidence="6">Fatty acyl-AMP ligase</fullName>
    </submittedName>
</protein>
<organism evidence="6 7">
    <name type="scientific">Luteibacter pinisoli</name>
    <dbReference type="NCBI Taxonomy" id="2589080"/>
    <lineage>
        <taxon>Bacteria</taxon>
        <taxon>Pseudomonadati</taxon>
        <taxon>Pseudomonadota</taxon>
        <taxon>Gammaproteobacteria</taxon>
        <taxon>Lysobacterales</taxon>
        <taxon>Rhodanobacteraceae</taxon>
        <taxon>Luteibacter</taxon>
    </lineage>
</organism>
<dbReference type="Gene3D" id="3.30.300.30">
    <property type="match status" value="1"/>
</dbReference>
<evidence type="ECO:0000259" key="4">
    <source>
        <dbReference type="Pfam" id="PF00501"/>
    </source>
</evidence>
<dbReference type="Gene3D" id="3.40.50.12780">
    <property type="entry name" value="N-terminal domain of ligase-like"/>
    <property type="match status" value="1"/>
</dbReference>
<feature type="domain" description="AMP-dependent synthetase/ligase" evidence="4">
    <location>
        <begin position="56"/>
        <end position="431"/>
    </location>
</feature>
<dbReference type="InterPro" id="IPR028154">
    <property type="entry name" value="AMP-dep_Lig_C"/>
</dbReference>